<keyword evidence="7" id="KW-1185">Reference proteome</keyword>
<evidence type="ECO:0000256" key="2">
    <source>
        <dbReference type="ARBA" id="ARBA00022729"/>
    </source>
</evidence>
<gene>
    <name evidence="6" type="ORF">LEL_09587</name>
</gene>
<evidence type="ECO:0000256" key="4">
    <source>
        <dbReference type="ARBA" id="ARBA00023157"/>
    </source>
</evidence>
<keyword evidence="4" id="KW-1015">Disulfide bond</keyword>
<name>A0A168C6D0_CORDF</name>
<evidence type="ECO:0000313" key="7">
    <source>
        <dbReference type="Proteomes" id="UP000076881"/>
    </source>
</evidence>
<feature type="signal peptide" evidence="5">
    <location>
        <begin position="1"/>
        <end position="23"/>
    </location>
</feature>
<dbReference type="Pfam" id="PF01375">
    <property type="entry name" value="Enterotoxin_a"/>
    <property type="match status" value="1"/>
</dbReference>
<dbReference type="OrthoDB" id="4865886at2759"/>
<feature type="chain" id="PRO_5007895896" evidence="5">
    <location>
        <begin position="24"/>
        <end position="337"/>
    </location>
</feature>
<dbReference type="STRING" id="1081108.A0A168C6D0"/>
<keyword evidence="1" id="KW-0800">Toxin</keyword>
<keyword evidence="2 5" id="KW-0732">Signal</keyword>
<keyword evidence="3" id="KW-0843">Virulence</keyword>
<dbReference type="EMBL" id="AZHF01000009">
    <property type="protein sequence ID" value="OAA70996.1"/>
    <property type="molecule type" value="Genomic_DNA"/>
</dbReference>
<sequence>MMNPWHWTTAALAFVTVSVQGAALPVALGETRPLRPARAEGDHSDLNGHLHGRQQALPVVVFRGSGSSPESVKERGGFIPRARDESEPISNTTFGLQSHHIGEKRTLYTSTTRDLVMGVTFALQSEKSSWVYRIHPTPNMIDLNDSGFEIRFKREEEFSALGGIRYDQIEAWAEVTYTDLIGAGLSKFDFQNLVDMQPIEGELPALNFTTNPDYNAKYDNLSASPGQPQLAGDEANLAKFNEKSLEGYAIEFMEKNGGPVGWDGKFPLSALTSDAPAEPTTPREREDKLCANSDADFSLTKAECRTQVAQCVFEEGTKPNFDWSLITACMDAKWRII</sequence>
<dbReference type="Gene3D" id="3.90.210.10">
    <property type="entry name" value="Heat-Labile Enterotoxin, subunit A"/>
    <property type="match status" value="1"/>
</dbReference>
<proteinExistence type="predicted"/>
<comment type="caution">
    <text evidence="6">The sequence shown here is derived from an EMBL/GenBank/DDBJ whole genome shotgun (WGS) entry which is preliminary data.</text>
</comment>
<dbReference type="AlphaFoldDB" id="A0A168C6D0"/>
<evidence type="ECO:0000313" key="6">
    <source>
        <dbReference type="EMBL" id="OAA70996.1"/>
    </source>
</evidence>
<evidence type="ECO:0000256" key="1">
    <source>
        <dbReference type="ARBA" id="ARBA00022656"/>
    </source>
</evidence>
<protein>
    <submittedName>
        <fullName evidence="6">Heat-labile enterotoxin, A chain</fullName>
    </submittedName>
</protein>
<dbReference type="GO" id="GO:0090729">
    <property type="term" value="F:toxin activity"/>
    <property type="evidence" value="ECO:0007669"/>
    <property type="project" value="UniProtKB-KW"/>
</dbReference>
<evidence type="ECO:0000256" key="5">
    <source>
        <dbReference type="SAM" id="SignalP"/>
    </source>
</evidence>
<dbReference type="Proteomes" id="UP000076881">
    <property type="component" value="Unassembled WGS sequence"/>
</dbReference>
<accession>A0A168C6D0</accession>
<evidence type="ECO:0000256" key="3">
    <source>
        <dbReference type="ARBA" id="ARBA00023026"/>
    </source>
</evidence>
<dbReference type="InterPro" id="IPR001144">
    <property type="entry name" value="Enterotoxin_A"/>
</dbReference>
<organism evidence="6 7">
    <name type="scientific">Akanthomyces lecanii RCEF 1005</name>
    <dbReference type="NCBI Taxonomy" id="1081108"/>
    <lineage>
        <taxon>Eukaryota</taxon>
        <taxon>Fungi</taxon>
        <taxon>Dikarya</taxon>
        <taxon>Ascomycota</taxon>
        <taxon>Pezizomycotina</taxon>
        <taxon>Sordariomycetes</taxon>
        <taxon>Hypocreomycetidae</taxon>
        <taxon>Hypocreales</taxon>
        <taxon>Cordycipitaceae</taxon>
        <taxon>Akanthomyces</taxon>
        <taxon>Cordyceps confragosa</taxon>
    </lineage>
</organism>
<dbReference type="SUPFAM" id="SSF56399">
    <property type="entry name" value="ADP-ribosylation"/>
    <property type="match status" value="1"/>
</dbReference>
<reference evidence="6 7" key="1">
    <citation type="journal article" date="2016" name="Genome Biol. Evol.">
        <title>Divergent and convergent evolution of fungal pathogenicity.</title>
        <authorList>
            <person name="Shang Y."/>
            <person name="Xiao G."/>
            <person name="Zheng P."/>
            <person name="Cen K."/>
            <person name="Zhan S."/>
            <person name="Wang C."/>
        </authorList>
    </citation>
    <scope>NUCLEOTIDE SEQUENCE [LARGE SCALE GENOMIC DNA]</scope>
    <source>
        <strain evidence="6 7">RCEF 1005</strain>
    </source>
</reference>